<accession>A0A9E6MHR5</accession>
<sequence>MAYQTGINFSTNNNRSLVKPDNNYDFALIKAVERNNPIDFTNIFLRITEVSLNEYEKPEPFLDLLDKNGKSLIMIAVENAITNPEYIEGILTTLINFEYQTNILDATNRTPLHVAAAAGNKVIVEKLLATGMLNIDKHIPDSGINYGSALFAAIKKGHLEIAELLLTKGVNINIQLFPIEALIKNGDIEALNYFIKLSENNVSVISNKTPIIKSSDFDKFSNNFKENFWVNNTLKIAAQSEQPIVFEFLIEQFITNHYTLALKSAIYHEQKVRSMIFDCLQKDENLLKILLQKGEVVELLFEAFVNDKNTPSNKLETILNYNPELLGEENSKKFIQKYSNKEFDDKSKIEVLIKTMVSNTAKLGNTSEFDNLLSIESNEFSKSIKKQILEYSSLELAVQHNNFSIIDAIVKHILVHSDVKAVKNLLHLATSNMKKHVFNEKIMQENNFQKFSEYFKGKLESGELLTTILKSDRENNLEGVKVLVKHGTPIEAKHFELAAKDLKTFICLSKNATAGIVTSEVINTAKQKYISSIKPQFEKCKDIKTVSDFSNYVIELAQYFDPNTTDTYGTLEKQAQYEDMAFLGLLGKESLY</sequence>
<reference evidence="2 3" key="1">
    <citation type="journal article" date="2021" name="Int. J. Syst. Evol. Microbiol.">
        <title>Characterization of a novel transitional group Rickettsia species (Rickettsia tillamookensis sp. nov.) from the western black-legged tick, Ixodes pacificus.</title>
        <authorList>
            <person name="Gauthier D.T."/>
            <person name="Karpathy S.E."/>
            <person name="Grizzard S.L."/>
            <person name="Batra D."/>
            <person name="Rowe L.A."/>
            <person name="Paddock C.D."/>
        </authorList>
    </citation>
    <scope>NUCLEOTIDE SEQUENCE [LARGE SCALE GENOMIC DNA]</scope>
    <source>
        <strain evidence="2 3">Tillamook 23</strain>
    </source>
</reference>
<dbReference type="RefSeq" id="WP_202069855.1">
    <property type="nucleotide sequence ID" value="NZ_CP060138.2"/>
</dbReference>
<dbReference type="InterPro" id="IPR036770">
    <property type="entry name" value="Ankyrin_rpt-contain_sf"/>
</dbReference>
<dbReference type="PROSITE" id="PS50297">
    <property type="entry name" value="ANK_REP_REGION"/>
    <property type="match status" value="2"/>
</dbReference>
<keyword evidence="1" id="KW-0040">ANK repeat</keyword>
<name>A0A9E6MHR5_9RICK</name>
<dbReference type="Pfam" id="PF12796">
    <property type="entry name" value="Ank_2"/>
    <property type="match status" value="1"/>
</dbReference>
<keyword evidence="3" id="KW-1185">Reference proteome</keyword>
<protein>
    <recommendedName>
        <fullName evidence="4">Ankyrin repeat protein</fullName>
    </recommendedName>
</protein>
<dbReference type="SMART" id="SM00248">
    <property type="entry name" value="ANK"/>
    <property type="match status" value="5"/>
</dbReference>
<organism evidence="2 3">
    <name type="scientific">Rickettsia tillamookensis</name>
    <dbReference type="NCBI Taxonomy" id="2761623"/>
    <lineage>
        <taxon>Bacteria</taxon>
        <taxon>Pseudomonadati</taxon>
        <taxon>Pseudomonadota</taxon>
        <taxon>Alphaproteobacteria</taxon>
        <taxon>Rickettsiales</taxon>
        <taxon>Rickettsiaceae</taxon>
        <taxon>Rickettsieae</taxon>
        <taxon>Rickettsia</taxon>
        <taxon>spotted fever group</taxon>
    </lineage>
</organism>
<dbReference type="PANTHER" id="PTHR24118">
    <property type="entry name" value="POTE ANKYRIN DOMAIN"/>
    <property type="match status" value="1"/>
</dbReference>
<dbReference type="PRINTS" id="PR01415">
    <property type="entry name" value="ANKYRIN"/>
</dbReference>
<dbReference type="Gene3D" id="1.25.40.20">
    <property type="entry name" value="Ankyrin repeat-containing domain"/>
    <property type="match status" value="1"/>
</dbReference>
<dbReference type="InterPro" id="IPR002110">
    <property type="entry name" value="Ankyrin_rpt"/>
</dbReference>
<feature type="repeat" description="ANK" evidence="1">
    <location>
        <begin position="145"/>
        <end position="177"/>
    </location>
</feature>
<feature type="repeat" description="ANK" evidence="1">
    <location>
        <begin position="107"/>
        <end position="131"/>
    </location>
</feature>
<evidence type="ECO:0000313" key="3">
    <source>
        <dbReference type="Proteomes" id="UP000595296"/>
    </source>
</evidence>
<dbReference type="Proteomes" id="UP000595296">
    <property type="component" value="Chromosome"/>
</dbReference>
<evidence type="ECO:0000256" key="1">
    <source>
        <dbReference type="PROSITE-ProRule" id="PRU00023"/>
    </source>
</evidence>
<evidence type="ECO:0000313" key="2">
    <source>
        <dbReference type="EMBL" id="QQV74888.1"/>
    </source>
</evidence>
<dbReference type="EMBL" id="CP060138">
    <property type="protein sequence ID" value="QQV74888.1"/>
    <property type="molecule type" value="Genomic_DNA"/>
</dbReference>
<dbReference type="PROSITE" id="PS50088">
    <property type="entry name" value="ANK_REPEAT"/>
    <property type="match status" value="2"/>
</dbReference>
<proteinExistence type="predicted"/>
<dbReference type="SUPFAM" id="SSF48403">
    <property type="entry name" value="Ankyrin repeat"/>
    <property type="match status" value="1"/>
</dbReference>
<evidence type="ECO:0008006" key="4">
    <source>
        <dbReference type="Google" id="ProtNLM"/>
    </source>
</evidence>
<gene>
    <name evidence="2" type="ORF">H6P87_00430</name>
</gene>
<dbReference type="PANTHER" id="PTHR24118:SF99">
    <property type="entry name" value="POTE ANKYRIN DOMAIN FAMILY MEMBER 3C-RELATED"/>
    <property type="match status" value="1"/>
</dbReference>